<feature type="domain" description="DUF112" evidence="2">
    <location>
        <begin position="18"/>
        <end position="439"/>
    </location>
</feature>
<feature type="transmembrane region" description="Helical" evidence="1">
    <location>
        <begin position="249"/>
        <end position="268"/>
    </location>
</feature>
<evidence type="ECO:0000256" key="1">
    <source>
        <dbReference type="SAM" id="Phobius"/>
    </source>
</evidence>
<feature type="transmembrane region" description="Helical" evidence="1">
    <location>
        <begin position="355"/>
        <end position="385"/>
    </location>
</feature>
<protein>
    <submittedName>
        <fullName evidence="3">Tripartite tricarboxylate transporter permease</fullName>
    </submittedName>
</protein>
<dbReference type="Proteomes" id="UP001553161">
    <property type="component" value="Unassembled WGS sequence"/>
</dbReference>
<feature type="transmembrane region" description="Helical" evidence="1">
    <location>
        <begin position="18"/>
        <end position="37"/>
    </location>
</feature>
<dbReference type="Pfam" id="PF01970">
    <property type="entry name" value="TctA"/>
    <property type="match status" value="1"/>
</dbReference>
<dbReference type="EMBL" id="JBFBVU010000049">
    <property type="protein sequence ID" value="MEV8468901.1"/>
    <property type="molecule type" value="Genomic_DNA"/>
</dbReference>
<evidence type="ECO:0000313" key="4">
    <source>
        <dbReference type="Proteomes" id="UP001553161"/>
    </source>
</evidence>
<feature type="transmembrane region" description="Helical" evidence="1">
    <location>
        <begin position="120"/>
        <end position="138"/>
    </location>
</feature>
<proteinExistence type="predicted"/>
<feature type="transmembrane region" description="Helical" evidence="1">
    <location>
        <begin position="391"/>
        <end position="424"/>
    </location>
</feature>
<dbReference type="InterPro" id="IPR002823">
    <property type="entry name" value="DUF112_TM"/>
</dbReference>
<feature type="transmembrane region" description="Helical" evidence="1">
    <location>
        <begin position="471"/>
        <end position="490"/>
    </location>
</feature>
<reference evidence="3 4" key="1">
    <citation type="submission" date="2024-07" db="EMBL/GenBank/DDBJ databases">
        <authorList>
            <person name="Kang M."/>
        </authorList>
    </citation>
    <scope>NUCLEOTIDE SEQUENCE [LARGE SCALE GENOMIC DNA]</scope>
    <source>
        <strain evidence="3 4">DFM31</strain>
    </source>
</reference>
<gene>
    <name evidence="3" type="ORF">AB0T83_19305</name>
</gene>
<feature type="transmembrane region" description="Helical" evidence="1">
    <location>
        <begin position="328"/>
        <end position="348"/>
    </location>
</feature>
<sequence>MLEGLIQGFVEMSSLSNLALLFVGTALGILVGALPGLSSPMAIIVLLPITFAMETLPAFAIMIGIYVGTKLGGSFSAILLRTPGTPASACTAVDGYPMALRGEAGLALGYATMGSTAGGLLGWVAAVTAIPFIATIALDSAPPDIALIGIAGLVMVSAFARGSMVKGFAGVLVGLLISSVGMDGQDAVMRYTFSLPILESGVPFAAVLVGVFGFAVVFSDIAMTVKGTELLTRDVKLNLPGLGDLLRRWKAWVIGAAYGIGIGAIPGVGADGSTWLSYATVKNQSKNPPPEAFGTGVPEGILAPESSNNATTGGALVPMLTLGIPGDGSTAIMLGAMVMHGLTPGVSLMRDDPHIVYGLLAALLIATVFMFIIAWTAIGSFVFVLQRERSVLFPFILVFATIGAFSSANMLFPVYVAIIFGLLGFWLEGRGFPVVTIVLGAILGPIIEYNIRLGLALSGGEWTTFVGTWPRMVLASVIVILIGIEIRSAFKARSAANRLKDQSEERTGRLAPGD</sequence>
<name>A0ABV3LBF8_9RHOB</name>
<dbReference type="RefSeq" id="WP_366194856.1">
    <property type="nucleotide sequence ID" value="NZ_JBFBVU010000049.1"/>
</dbReference>
<evidence type="ECO:0000313" key="3">
    <source>
        <dbReference type="EMBL" id="MEV8468901.1"/>
    </source>
</evidence>
<dbReference type="PANTHER" id="PTHR35342:SF5">
    <property type="entry name" value="TRICARBOXYLIC TRANSPORT PROTEIN"/>
    <property type="match status" value="1"/>
</dbReference>
<keyword evidence="4" id="KW-1185">Reference proteome</keyword>
<organism evidence="3 4">
    <name type="scientific">Meridianimarinicoccus marinus</name>
    <dbReference type="NCBI Taxonomy" id="3231483"/>
    <lineage>
        <taxon>Bacteria</taxon>
        <taxon>Pseudomonadati</taxon>
        <taxon>Pseudomonadota</taxon>
        <taxon>Alphaproteobacteria</taxon>
        <taxon>Rhodobacterales</taxon>
        <taxon>Paracoccaceae</taxon>
        <taxon>Meridianimarinicoccus</taxon>
    </lineage>
</organism>
<comment type="caution">
    <text evidence="3">The sequence shown here is derived from an EMBL/GenBank/DDBJ whole genome shotgun (WGS) entry which is preliminary data.</text>
</comment>
<evidence type="ECO:0000259" key="2">
    <source>
        <dbReference type="Pfam" id="PF01970"/>
    </source>
</evidence>
<keyword evidence="1" id="KW-1133">Transmembrane helix</keyword>
<feature type="transmembrane region" description="Helical" evidence="1">
    <location>
        <begin position="167"/>
        <end position="184"/>
    </location>
</feature>
<feature type="transmembrane region" description="Helical" evidence="1">
    <location>
        <begin position="43"/>
        <end position="67"/>
    </location>
</feature>
<feature type="transmembrane region" description="Helical" evidence="1">
    <location>
        <begin position="204"/>
        <end position="228"/>
    </location>
</feature>
<dbReference type="PANTHER" id="PTHR35342">
    <property type="entry name" value="TRICARBOXYLIC TRANSPORT PROTEIN"/>
    <property type="match status" value="1"/>
</dbReference>
<keyword evidence="1" id="KW-0472">Membrane</keyword>
<keyword evidence="1" id="KW-0812">Transmembrane</keyword>
<accession>A0ABV3LBF8</accession>
<feature type="transmembrane region" description="Helical" evidence="1">
    <location>
        <begin position="431"/>
        <end position="451"/>
    </location>
</feature>